<dbReference type="Proteomes" id="UP000042527">
    <property type="component" value="Unassembled WGS sequence"/>
</dbReference>
<keyword evidence="2" id="KW-1185">Reference proteome</keyword>
<sequence>MRDRIEEAGEVVLFNWESSRPEKRSV</sequence>
<protein>
    <submittedName>
        <fullName evidence="1">Uncharacterized protein</fullName>
    </submittedName>
</protein>
<evidence type="ECO:0000313" key="1">
    <source>
        <dbReference type="EMBL" id="CEM60497.1"/>
    </source>
</evidence>
<evidence type="ECO:0000313" key="2">
    <source>
        <dbReference type="Proteomes" id="UP000042527"/>
    </source>
</evidence>
<accession>A0A0B7GSP0</accession>
<proteinExistence type="predicted"/>
<dbReference type="EMBL" id="CDNC01000001">
    <property type="protein sequence ID" value="CEM60497.1"/>
    <property type="molecule type" value="Genomic_DNA"/>
</dbReference>
<dbReference type="AlphaFoldDB" id="A0A0B7GSP0"/>
<gene>
    <name evidence="1" type="ORF">TPHV1_10165</name>
</gene>
<name>A0A0B7GSP0_TREPH</name>
<organism evidence="1 2">
    <name type="scientific">Treponema phagedenis</name>
    <dbReference type="NCBI Taxonomy" id="162"/>
    <lineage>
        <taxon>Bacteria</taxon>
        <taxon>Pseudomonadati</taxon>
        <taxon>Spirochaetota</taxon>
        <taxon>Spirochaetia</taxon>
        <taxon>Spirochaetales</taxon>
        <taxon>Treponemataceae</taxon>
        <taxon>Treponema</taxon>
    </lineage>
</organism>
<reference evidence="2" key="1">
    <citation type="submission" date="2015-01" db="EMBL/GenBank/DDBJ databases">
        <authorList>
            <person name="Manzoor Shahid"/>
            <person name="Zubair Saima"/>
        </authorList>
    </citation>
    <scope>NUCLEOTIDE SEQUENCE [LARGE SCALE GENOMIC DNA]</scope>
    <source>
        <strain evidence="2">V1</strain>
    </source>
</reference>